<sequence>MVLARGERPYDYMREVALFSYFGRFLAHADSEAMRIEFIEHHLSNTISCQRVCDVWLRFFKLHEPYRRARRHGTLDASLLYIHRR</sequence>
<name>A0AAN6G838_9BASI</name>
<dbReference type="AlphaFoldDB" id="A0AAN6G838"/>
<accession>A0AAN6G838</accession>
<gene>
    <name evidence="1" type="ORF">OC842_006507</name>
</gene>
<evidence type="ECO:0000313" key="2">
    <source>
        <dbReference type="Proteomes" id="UP001176521"/>
    </source>
</evidence>
<feature type="non-terminal residue" evidence="1">
    <location>
        <position position="85"/>
    </location>
</feature>
<organism evidence="1 2">
    <name type="scientific">Tilletia horrida</name>
    <dbReference type="NCBI Taxonomy" id="155126"/>
    <lineage>
        <taxon>Eukaryota</taxon>
        <taxon>Fungi</taxon>
        <taxon>Dikarya</taxon>
        <taxon>Basidiomycota</taxon>
        <taxon>Ustilaginomycotina</taxon>
        <taxon>Exobasidiomycetes</taxon>
        <taxon>Tilletiales</taxon>
        <taxon>Tilletiaceae</taxon>
        <taxon>Tilletia</taxon>
    </lineage>
</organism>
<protein>
    <submittedName>
        <fullName evidence="1">Uncharacterized protein</fullName>
    </submittedName>
</protein>
<evidence type="ECO:0000313" key="1">
    <source>
        <dbReference type="EMBL" id="KAK0522306.1"/>
    </source>
</evidence>
<keyword evidence="2" id="KW-1185">Reference proteome</keyword>
<dbReference type="Proteomes" id="UP001176521">
    <property type="component" value="Unassembled WGS sequence"/>
</dbReference>
<dbReference type="EMBL" id="JAPDMQ010000597">
    <property type="protein sequence ID" value="KAK0522306.1"/>
    <property type="molecule type" value="Genomic_DNA"/>
</dbReference>
<comment type="caution">
    <text evidence="1">The sequence shown here is derived from an EMBL/GenBank/DDBJ whole genome shotgun (WGS) entry which is preliminary data.</text>
</comment>
<reference evidence="1" key="1">
    <citation type="journal article" date="2023" name="PhytoFront">
        <title>Draft Genome Resources of Seven Strains of Tilletia horrida, Causal Agent of Kernel Smut of Rice.</title>
        <authorList>
            <person name="Khanal S."/>
            <person name="Antony Babu S."/>
            <person name="Zhou X.G."/>
        </authorList>
    </citation>
    <scope>NUCLEOTIDE SEQUENCE</scope>
    <source>
        <strain evidence="1">TX3</strain>
    </source>
</reference>
<proteinExistence type="predicted"/>